<evidence type="ECO:0000313" key="2">
    <source>
        <dbReference type="Proteomes" id="UP000031668"/>
    </source>
</evidence>
<protein>
    <submittedName>
        <fullName evidence="1">Uncharacterized protein</fullName>
    </submittedName>
</protein>
<accession>A0A0C2JHY0</accession>
<sequence>MSLGVISPIHRTLRFDDQQPACATTKMFNKQNPYHEPAVDRNQPEGMSYHDTSILLSVQWSERPGEISFDPYPERISRCSAERRGCDIQTTGADEQELYVTLELHVVLHQNLKGKLREHPRISRILRCSPDTNLCLLQS</sequence>
<dbReference type="Proteomes" id="UP000031668">
    <property type="component" value="Unassembled WGS sequence"/>
</dbReference>
<keyword evidence="2" id="KW-1185">Reference proteome</keyword>
<comment type="caution">
    <text evidence="1">The sequence shown here is derived from an EMBL/GenBank/DDBJ whole genome shotgun (WGS) entry which is preliminary data.</text>
</comment>
<evidence type="ECO:0000313" key="1">
    <source>
        <dbReference type="EMBL" id="KII68923.1"/>
    </source>
</evidence>
<organism evidence="1 2">
    <name type="scientific">Thelohanellus kitauei</name>
    <name type="common">Myxosporean</name>
    <dbReference type="NCBI Taxonomy" id="669202"/>
    <lineage>
        <taxon>Eukaryota</taxon>
        <taxon>Metazoa</taxon>
        <taxon>Cnidaria</taxon>
        <taxon>Myxozoa</taxon>
        <taxon>Myxosporea</taxon>
        <taxon>Bivalvulida</taxon>
        <taxon>Platysporina</taxon>
        <taxon>Myxobolidae</taxon>
        <taxon>Thelohanellus</taxon>
    </lineage>
</organism>
<reference evidence="1 2" key="1">
    <citation type="journal article" date="2014" name="Genome Biol. Evol.">
        <title>The genome of the myxosporean Thelohanellus kitauei shows adaptations to nutrient acquisition within its fish host.</title>
        <authorList>
            <person name="Yang Y."/>
            <person name="Xiong J."/>
            <person name="Zhou Z."/>
            <person name="Huo F."/>
            <person name="Miao W."/>
            <person name="Ran C."/>
            <person name="Liu Y."/>
            <person name="Zhang J."/>
            <person name="Feng J."/>
            <person name="Wang M."/>
            <person name="Wang M."/>
            <person name="Wang L."/>
            <person name="Yao B."/>
        </authorList>
    </citation>
    <scope>NUCLEOTIDE SEQUENCE [LARGE SCALE GENOMIC DNA]</scope>
    <source>
        <strain evidence="1">Wuqing</strain>
    </source>
</reference>
<dbReference type="AlphaFoldDB" id="A0A0C2JHY0"/>
<name>A0A0C2JHY0_THEKT</name>
<gene>
    <name evidence="1" type="ORF">RF11_03832</name>
</gene>
<proteinExistence type="predicted"/>
<dbReference type="EMBL" id="JWZT01002668">
    <property type="protein sequence ID" value="KII68923.1"/>
    <property type="molecule type" value="Genomic_DNA"/>
</dbReference>